<evidence type="ECO:0000256" key="4">
    <source>
        <dbReference type="ARBA" id="ARBA00023163"/>
    </source>
</evidence>
<dbReference type="InterPro" id="IPR036388">
    <property type="entry name" value="WH-like_DNA-bd_sf"/>
</dbReference>
<keyword evidence="3" id="KW-0238">DNA-binding</keyword>
<dbReference type="AlphaFoldDB" id="A0A0A0D224"/>
<dbReference type="Pfam" id="PF03466">
    <property type="entry name" value="LysR_substrate"/>
    <property type="match status" value="1"/>
</dbReference>
<dbReference type="Proteomes" id="UP000029995">
    <property type="component" value="Unassembled WGS sequence"/>
</dbReference>
<sequence length="304" mass="33607">MRGSDYAELRAFAAVAEHGSFARAAAQLGLSRSALSQTIRGLEERLGLRLLNRTTRSVAPSEAGTRLLAGLLPALADLDAAVARAQALRNTPAGVLRLNASRIAAIHRLAPLIAPFQQAYPDIALDIVVEDRLVDIVAERFDAGIRLGEMVERDMVAVKLGGELELMVVAAPSYIERFGTPATPRDLRHHRCVNFRWPTDGSLYRWEFERGAEKLEVAVEGPLTVTEPEVAIRAVLDGVGIGYLFDLQIRPLVEAGRMVRMLEDWTPPFPGFYLYYPSRRQMPPPLRAFIDFVQRRQIAASAGR</sequence>
<organism evidence="6 7">
    <name type="scientific">Inquilinus limosus MP06</name>
    <dbReference type="NCBI Taxonomy" id="1398085"/>
    <lineage>
        <taxon>Bacteria</taxon>
        <taxon>Pseudomonadati</taxon>
        <taxon>Pseudomonadota</taxon>
        <taxon>Alphaproteobacteria</taxon>
        <taxon>Rhodospirillales</taxon>
        <taxon>Rhodospirillaceae</taxon>
        <taxon>Inquilinus</taxon>
    </lineage>
</organism>
<dbReference type="PRINTS" id="PR00039">
    <property type="entry name" value="HTHLYSR"/>
</dbReference>
<dbReference type="PANTHER" id="PTHR30537:SF1">
    <property type="entry name" value="HTH-TYPE TRANSCRIPTIONAL REGULATOR PGRR"/>
    <property type="match status" value="1"/>
</dbReference>
<comment type="caution">
    <text evidence="6">The sequence shown here is derived from an EMBL/GenBank/DDBJ whole genome shotgun (WGS) entry which is preliminary data.</text>
</comment>
<dbReference type="FunFam" id="1.10.10.10:FF:000001">
    <property type="entry name" value="LysR family transcriptional regulator"/>
    <property type="match status" value="1"/>
</dbReference>
<evidence type="ECO:0000259" key="5">
    <source>
        <dbReference type="PROSITE" id="PS50931"/>
    </source>
</evidence>
<dbReference type="GO" id="GO:0043565">
    <property type="term" value="F:sequence-specific DNA binding"/>
    <property type="evidence" value="ECO:0007669"/>
    <property type="project" value="TreeGrafter"/>
</dbReference>
<gene>
    <name evidence="6" type="ORF">P409_19520</name>
</gene>
<comment type="similarity">
    <text evidence="1">Belongs to the LysR transcriptional regulatory family.</text>
</comment>
<dbReference type="CDD" id="cd08474">
    <property type="entry name" value="PBP2_CrgA_like_5"/>
    <property type="match status" value="1"/>
</dbReference>
<dbReference type="InterPro" id="IPR036390">
    <property type="entry name" value="WH_DNA-bd_sf"/>
</dbReference>
<dbReference type="OrthoDB" id="9812435at2"/>
<evidence type="ECO:0000256" key="1">
    <source>
        <dbReference type="ARBA" id="ARBA00009437"/>
    </source>
</evidence>
<keyword evidence="4" id="KW-0804">Transcription</keyword>
<dbReference type="InterPro" id="IPR005119">
    <property type="entry name" value="LysR_subst-bd"/>
</dbReference>
<dbReference type="RefSeq" id="WP_034841936.1">
    <property type="nucleotide sequence ID" value="NZ_JANX01000266.1"/>
</dbReference>
<dbReference type="Gene3D" id="1.10.10.10">
    <property type="entry name" value="Winged helix-like DNA-binding domain superfamily/Winged helix DNA-binding domain"/>
    <property type="match status" value="1"/>
</dbReference>
<accession>A0A0A0D224</accession>
<dbReference type="SUPFAM" id="SSF46785">
    <property type="entry name" value="Winged helix' DNA-binding domain"/>
    <property type="match status" value="1"/>
</dbReference>
<dbReference type="GO" id="GO:0006351">
    <property type="term" value="P:DNA-templated transcription"/>
    <property type="evidence" value="ECO:0007669"/>
    <property type="project" value="TreeGrafter"/>
</dbReference>
<dbReference type="InterPro" id="IPR000847">
    <property type="entry name" value="LysR_HTH_N"/>
</dbReference>
<dbReference type="EMBL" id="JANX01000266">
    <property type="protein sequence ID" value="KGM32771.1"/>
    <property type="molecule type" value="Genomic_DNA"/>
</dbReference>
<feature type="domain" description="HTH lysR-type" evidence="5">
    <location>
        <begin position="1"/>
        <end position="61"/>
    </location>
</feature>
<evidence type="ECO:0000256" key="2">
    <source>
        <dbReference type="ARBA" id="ARBA00023015"/>
    </source>
</evidence>
<dbReference type="InterPro" id="IPR058163">
    <property type="entry name" value="LysR-type_TF_proteobact-type"/>
</dbReference>
<evidence type="ECO:0000313" key="7">
    <source>
        <dbReference type="Proteomes" id="UP000029995"/>
    </source>
</evidence>
<reference evidence="6 7" key="1">
    <citation type="submission" date="2014-01" db="EMBL/GenBank/DDBJ databases">
        <title>Genome sequence determination for a cystic fibrosis isolate, Inquilinus limosus.</title>
        <authorList>
            <person name="Pino M."/>
            <person name="Di Conza J."/>
            <person name="Gutkind G."/>
        </authorList>
    </citation>
    <scope>NUCLEOTIDE SEQUENCE [LARGE SCALE GENOMIC DNA]</scope>
    <source>
        <strain evidence="6 7">MP06</strain>
    </source>
</reference>
<name>A0A0A0D224_9PROT</name>
<dbReference type="Gene3D" id="3.40.190.290">
    <property type="match status" value="1"/>
</dbReference>
<evidence type="ECO:0000256" key="3">
    <source>
        <dbReference type="ARBA" id="ARBA00023125"/>
    </source>
</evidence>
<evidence type="ECO:0000313" key="6">
    <source>
        <dbReference type="EMBL" id="KGM32771.1"/>
    </source>
</evidence>
<proteinExistence type="inferred from homology"/>
<protein>
    <submittedName>
        <fullName evidence="6">LysR family transcriptional regulator</fullName>
    </submittedName>
</protein>
<dbReference type="SUPFAM" id="SSF53850">
    <property type="entry name" value="Periplasmic binding protein-like II"/>
    <property type="match status" value="1"/>
</dbReference>
<keyword evidence="2" id="KW-0805">Transcription regulation</keyword>
<dbReference type="PROSITE" id="PS50931">
    <property type="entry name" value="HTH_LYSR"/>
    <property type="match status" value="1"/>
</dbReference>
<dbReference type="GO" id="GO:0003700">
    <property type="term" value="F:DNA-binding transcription factor activity"/>
    <property type="evidence" value="ECO:0007669"/>
    <property type="project" value="InterPro"/>
</dbReference>
<dbReference type="Pfam" id="PF00126">
    <property type="entry name" value="HTH_1"/>
    <property type="match status" value="1"/>
</dbReference>
<dbReference type="PANTHER" id="PTHR30537">
    <property type="entry name" value="HTH-TYPE TRANSCRIPTIONAL REGULATOR"/>
    <property type="match status" value="1"/>
</dbReference>